<keyword evidence="1" id="KW-0812">Transmembrane</keyword>
<evidence type="ECO:0000313" key="3">
    <source>
        <dbReference type="Proteomes" id="UP000072660"/>
    </source>
</evidence>
<keyword evidence="3" id="KW-1185">Reference proteome</keyword>
<keyword evidence="1" id="KW-0472">Membrane</keyword>
<evidence type="ECO:0000256" key="1">
    <source>
        <dbReference type="SAM" id="Phobius"/>
    </source>
</evidence>
<reference evidence="2 3" key="1">
    <citation type="submission" date="2016-02" db="EMBL/GenBank/DDBJ databases">
        <authorList>
            <person name="Wen L."/>
            <person name="He K."/>
            <person name="Yang H."/>
        </authorList>
    </citation>
    <scope>NUCLEOTIDE SEQUENCE [LARGE SCALE GENOMIC DNA]</scope>
    <source>
        <strain evidence="2 3">CV58</strain>
    </source>
</reference>
<gene>
    <name evidence="2" type="ORF">AXE65_00090</name>
</gene>
<dbReference type="NCBIfam" id="TIGR03940">
    <property type="entry name" value="PGA_PgaD"/>
    <property type="match status" value="1"/>
</dbReference>
<sequence length="163" mass="18306">MIITTKRSNLRYFLDILLTALGWLFFIYLFFAGIVAILSGGMQGPHIPLVLPEFLTSAQSVISYVIIALINANLLIGWAVYNQFRFTGKDRRKPPQPLTPLQLQKSFALSPALFDDVQNADVMVIYHEENNMIGIIDIINESPESDTDLKNIPKTAKKITVPI</sequence>
<evidence type="ECO:0000313" key="2">
    <source>
        <dbReference type="EMBL" id="KXU38600.1"/>
    </source>
</evidence>
<dbReference type="RefSeq" id="WP_068388938.1">
    <property type="nucleotide sequence ID" value="NZ_LSZO01000112.1"/>
</dbReference>
<dbReference type="InterPro" id="IPR023829">
    <property type="entry name" value="PGA_PgaD"/>
</dbReference>
<dbReference type="OrthoDB" id="7018808at2"/>
<accession>A0A139SVV4</accession>
<evidence type="ECO:0008006" key="4">
    <source>
        <dbReference type="Google" id="ProtNLM"/>
    </source>
</evidence>
<feature type="transmembrane region" description="Helical" evidence="1">
    <location>
        <begin position="61"/>
        <end position="81"/>
    </location>
</feature>
<comment type="caution">
    <text evidence="2">The sequence shown here is derived from an EMBL/GenBank/DDBJ whole genome shotgun (WGS) entry which is preliminary data.</text>
</comment>
<dbReference type="Proteomes" id="UP000072660">
    <property type="component" value="Unassembled WGS sequence"/>
</dbReference>
<name>A0A139SVV4_9GAMM</name>
<keyword evidence="1" id="KW-1133">Transmembrane helix</keyword>
<feature type="transmembrane region" description="Helical" evidence="1">
    <location>
        <begin position="12"/>
        <end position="41"/>
    </location>
</feature>
<dbReference type="GO" id="GO:0043709">
    <property type="term" value="P:cell adhesion involved in single-species biofilm formation"/>
    <property type="evidence" value="ECO:0007669"/>
    <property type="project" value="InterPro"/>
</dbReference>
<dbReference type="EMBL" id="LSZO01000112">
    <property type="protein sequence ID" value="KXU38600.1"/>
    <property type="molecule type" value="Genomic_DNA"/>
</dbReference>
<dbReference type="AlphaFoldDB" id="A0A139SVV4"/>
<protein>
    <recommendedName>
        <fullName evidence="4">Poly-beta-1,6-N-acetyl-D-glucosamine biosynthesis protein PgaD</fullName>
    </recommendedName>
</protein>
<proteinExistence type="predicted"/>
<organism evidence="2 3">
    <name type="scientific">Ventosimonas gracilis</name>
    <dbReference type="NCBI Taxonomy" id="1680762"/>
    <lineage>
        <taxon>Bacteria</taxon>
        <taxon>Pseudomonadati</taxon>
        <taxon>Pseudomonadota</taxon>
        <taxon>Gammaproteobacteria</taxon>
        <taxon>Pseudomonadales</taxon>
        <taxon>Ventosimonadaceae</taxon>
        <taxon>Ventosimonas</taxon>
    </lineage>
</organism>
<dbReference type="Pfam" id="PF13994">
    <property type="entry name" value="PgaD"/>
    <property type="match status" value="1"/>
</dbReference>